<dbReference type="Pfam" id="PF20241">
    <property type="entry name" value="DUF6598"/>
    <property type="match status" value="1"/>
</dbReference>
<keyword evidence="7" id="KW-0472">Membrane</keyword>
<feature type="domain" description="DUF6598" evidence="10">
    <location>
        <begin position="91"/>
        <end position="196"/>
    </location>
</feature>
<dbReference type="InterPro" id="IPR046533">
    <property type="entry name" value="DUF6598"/>
</dbReference>
<accession>A0A834YAA1</accession>
<dbReference type="PANTHER" id="PTHR48061:SF2">
    <property type="entry name" value="RECEPTOR LIKE PROTEIN 30-LIKE"/>
    <property type="match status" value="1"/>
</dbReference>
<organism evidence="11 12">
    <name type="scientific">Tetracentron sinense</name>
    <name type="common">Spur-leaf</name>
    <dbReference type="NCBI Taxonomy" id="13715"/>
    <lineage>
        <taxon>Eukaryota</taxon>
        <taxon>Viridiplantae</taxon>
        <taxon>Streptophyta</taxon>
        <taxon>Embryophyta</taxon>
        <taxon>Tracheophyta</taxon>
        <taxon>Spermatophyta</taxon>
        <taxon>Magnoliopsida</taxon>
        <taxon>Trochodendrales</taxon>
        <taxon>Trochodendraceae</taxon>
        <taxon>Tetracentron</taxon>
    </lineage>
</organism>
<evidence type="ECO:0000256" key="5">
    <source>
        <dbReference type="ARBA" id="ARBA00022737"/>
    </source>
</evidence>
<reference evidence="11 12" key="1">
    <citation type="submission" date="2020-04" db="EMBL/GenBank/DDBJ databases">
        <title>Plant Genome Project.</title>
        <authorList>
            <person name="Zhang R.-G."/>
        </authorList>
    </citation>
    <scope>NUCLEOTIDE SEQUENCE [LARGE SCALE GENOMIC DNA]</scope>
    <source>
        <strain evidence="11">YNK0</strain>
        <tissue evidence="11">Leaf</tissue>
    </source>
</reference>
<proteinExistence type="predicted"/>
<evidence type="ECO:0000313" key="11">
    <source>
        <dbReference type="EMBL" id="KAF8376775.1"/>
    </source>
</evidence>
<evidence type="ECO:0000256" key="4">
    <source>
        <dbReference type="ARBA" id="ARBA00022729"/>
    </source>
</evidence>
<comment type="caution">
    <text evidence="11">The sequence shown here is derived from an EMBL/GenBank/DDBJ whole genome shotgun (WGS) entry which is preliminary data.</text>
</comment>
<keyword evidence="2" id="KW-0433">Leucine-rich repeat</keyword>
<dbReference type="InterPro" id="IPR032675">
    <property type="entry name" value="LRR_dom_sf"/>
</dbReference>
<evidence type="ECO:0000256" key="8">
    <source>
        <dbReference type="ARBA" id="ARBA00023180"/>
    </source>
</evidence>
<keyword evidence="8" id="KW-0325">Glycoprotein</keyword>
<evidence type="ECO:0000256" key="1">
    <source>
        <dbReference type="ARBA" id="ARBA00004479"/>
    </source>
</evidence>
<dbReference type="InterPro" id="IPR001611">
    <property type="entry name" value="Leu-rich_rpt"/>
</dbReference>
<evidence type="ECO:0000259" key="9">
    <source>
        <dbReference type="Pfam" id="PF08263"/>
    </source>
</evidence>
<gene>
    <name evidence="11" type="ORF">HHK36_031555</name>
</gene>
<dbReference type="PRINTS" id="PR00019">
    <property type="entry name" value="LEURICHRPT"/>
</dbReference>
<dbReference type="Pfam" id="PF08263">
    <property type="entry name" value="LRRNT_2"/>
    <property type="match status" value="1"/>
</dbReference>
<evidence type="ECO:0000259" key="10">
    <source>
        <dbReference type="Pfam" id="PF20241"/>
    </source>
</evidence>
<dbReference type="Proteomes" id="UP000655225">
    <property type="component" value="Unassembled WGS sequence"/>
</dbReference>
<dbReference type="EMBL" id="JABCRI010000082">
    <property type="protein sequence ID" value="KAF8376775.1"/>
    <property type="molecule type" value="Genomic_DNA"/>
</dbReference>
<evidence type="ECO:0000256" key="2">
    <source>
        <dbReference type="ARBA" id="ARBA00022614"/>
    </source>
</evidence>
<evidence type="ECO:0000256" key="7">
    <source>
        <dbReference type="ARBA" id="ARBA00023136"/>
    </source>
</evidence>
<keyword evidence="5" id="KW-0677">Repeat</keyword>
<dbReference type="OrthoDB" id="1602268at2759"/>
<dbReference type="InterPro" id="IPR046956">
    <property type="entry name" value="RLP23-like"/>
</dbReference>
<protein>
    <recommendedName>
        <fullName evidence="13">Leucine-rich repeat-containing N-terminal plant-type domain-containing protein</fullName>
    </recommendedName>
</protein>
<dbReference type="FunFam" id="3.80.10.10:FF:000041">
    <property type="entry name" value="LRR receptor-like serine/threonine-protein kinase ERECTA"/>
    <property type="match status" value="2"/>
</dbReference>
<dbReference type="AlphaFoldDB" id="A0A834YAA1"/>
<keyword evidence="4" id="KW-0732">Signal</keyword>
<keyword evidence="12" id="KW-1185">Reference proteome</keyword>
<dbReference type="SUPFAM" id="SSF52058">
    <property type="entry name" value="L domain-like"/>
    <property type="match status" value="2"/>
</dbReference>
<dbReference type="Gene3D" id="3.80.10.10">
    <property type="entry name" value="Ribonuclease Inhibitor"/>
    <property type="match status" value="3"/>
</dbReference>
<evidence type="ECO:0000256" key="3">
    <source>
        <dbReference type="ARBA" id="ARBA00022692"/>
    </source>
</evidence>
<evidence type="ECO:0008006" key="13">
    <source>
        <dbReference type="Google" id="ProtNLM"/>
    </source>
</evidence>
<comment type="subcellular location">
    <subcellularLocation>
        <location evidence="1">Membrane</location>
        <topology evidence="1">Single-pass type I membrane protein</topology>
    </subcellularLocation>
</comment>
<evidence type="ECO:0000256" key="6">
    <source>
        <dbReference type="ARBA" id="ARBA00022989"/>
    </source>
</evidence>
<dbReference type="GO" id="GO:0016020">
    <property type="term" value="C:membrane"/>
    <property type="evidence" value="ECO:0007669"/>
    <property type="project" value="UniProtKB-SubCell"/>
</dbReference>
<dbReference type="InterPro" id="IPR013210">
    <property type="entry name" value="LRR_N_plant-typ"/>
</dbReference>
<dbReference type="PANTHER" id="PTHR48061">
    <property type="entry name" value="LEUCINE-RICH REPEAT RECEPTOR PROTEIN KINASE EMS1-LIKE-RELATED"/>
    <property type="match status" value="1"/>
</dbReference>
<evidence type="ECO:0000313" key="12">
    <source>
        <dbReference type="Proteomes" id="UP000655225"/>
    </source>
</evidence>
<feature type="domain" description="Leucine-rich repeat-containing N-terminal plant-type" evidence="9">
    <location>
        <begin position="339"/>
        <end position="377"/>
    </location>
</feature>
<dbReference type="Pfam" id="PF00560">
    <property type="entry name" value="LRR_1"/>
    <property type="match status" value="5"/>
</dbReference>
<name>A0A834YAA1_TETSI</name>
<keyword evidence="6" id="KW-1133">Transmembrane helix</keyword>
<sequence>MLKLKSSCPDSALGYEMNLVVEEPSRWHLVSYFEPMFEVFSVQISNFCGDIYGTITVDGGPDEPTYMELYAKDGFAILEDDANYPEEGQEDGYVTVRLKHMVPTDAVEATVDVTLISSSGDGEDSATHVYGKITARNSNFSDESVLFQKALNEHIDVKSGQLIPLSRSMVVVPFHSCLIVQEDLLDYDAGFSSSDVIAKASVPFRARISGTFEKPIYGHRWGILVKIIMVLDGCRNLFSLLCFAFETYRINGLALPFLFYDRGFWMIFRVSLLLMVYREMGEEEAKGGPVIPDLMLEPVIIELERQRAPVVISHQAVLRALNAYFADRPLKEIPHIESSLLLQLKQNLSFNTNSTSLKLLSWNSSTDCCYWKGVTCDGTRARVTGLDLSSESITGGIDNSSSLFDLCYLQRLNLAGNRSLQTLVLGDTNFAGKLPDSIGNLKKLSRLELARGRFNGSIPSSMGNLTLLVFLDFSYNNFSGLIPSLRMSENLSQLFLAHNRLAGSTTSTHWDSLVNLKNLDLQDNSLTGRIPSSLFALLSLQKLLLANNQLTGGLGEFINASSSLLDTLDLSSNKLEGQIPKAIFELPDLKICTLSSNNFNGTLQLIIIQNLRNLSSLDLSYNSLSIDTAASNSVPSSFPQIGTPKLASCNLTVFPEFLRNQSKLSWLDLSDNLEQPLPDLSSITVTIKGLELELVKILTIFASIDFLNNNFQGHIPEVMGDLKLQYALNLSRNDLSGHIPPYLGNVKQLESLDLFSNKAE</sequence>
<keyword evidence="3" id="KW-0812">Transmembrane</keyword>